<accession>D1PFC0</accession>
<dbReference type="EMBL" id="ACBX02000035">
    <property type="protein sequence ID" value="EFB34493.1"/>
    <property type="molecule type" value="Genomic_DNA"/>
</dbReference>
<gene>
    <name evidence="1" type="ORF">PREVCOP_05927</name>
</gene>
<dbReference type="STRING" id="537011.PREVCOP_05927"/>
<dbReference type="Proteomes" id="UP000004477">
    <property type="component" value="Unassembled WGS sequence"/>
</dbReference>
<sequence>MVENINFEELRAQLPPKLNKAGEWFFSKNRTMFLEINDLKAVLK</sequence>
<proteinExistence type="predicted"/>
<dbReference type="GeneID" id="75431548"/>
<name>D1PFC0_9BACT</name>
<protein>
    <submittedName>
        <fullName evidence="1">Uncharacterized protein</fullName>
    </submittedName>
</protein>
<reference evidence="1" key="1">
    <citation type="submission" date="2009-11" db="EMBL/GenBank/DDBJ databases">
        <authorList>
            <person name="Weinstock G."/>
            <person name="Sodergren E."/>
            <person name="Clifton S."/>
            <person name="Fulton L."/>
            <person name="Fulton B."/>
            <person name="Courtney L."/>
            <person name="Fronick C."/>
            <person name="Harrison M."/>
            <person name="Strong C."/>
            <person name="Farmer C."/>
            <person name="Delahaunty K."/>
            <person name="Markovic C."/>
            <person name="Hall O."/>
            <person name="Minx P."/>
            <person name="Tomlinson C."/>
            <person name="Mitreva M."/>
            <person name="Nelson J."/>
            <person name="Hou S."/>
            <person name="Wollam A."/>
            <person name="Pepin K.H."/>
            <person name="Johnson M."/>
            <person name="Bhonagiri V."/>
            <person name="Nash W.E."/>
            <person name="Warren W."/>
            <person name="Chinwalla A."/>
            <person name="Mardis E.R."/>
            <person name="Wilson R.K."/>
        </authorList>
    </citation>
    <scope>NUCLEOTIDE SEQUENCE [LARGE SCALE GENOMIC DNA]</scope>
    <source>
        <strain evidence="1">DSM 18205</strain>
    </source>
</reference>
<dbReference type="AlphaFoldDB" id="D1PFC0"/>
<dbReference type="HOGENOM" id="CLU_3220099_0_0_10"/>
<dbReference type="RefSeq" id="WP_006848609.1">
    <property type="nucleotide sequence ID" value="NZ_CP085933.1"/>
</dbReference>
<organism evidence="1 2">
    <name type="scientific">Segatella copri DSM 18205</name>
    <dbReference type="NCBI Taxonomy" id="537011"/>
    <lineage>
        <taxon>Bacteria</taxon>
        <taxon>Pseudomonadati</taxon>
        <taxon>Bacteroidota</taxon>
        <taxon>Bacteroidia</taxon>
        <taxon>Bacteroidales</taxon>
        <taxon>Prevotellaceae</taxon>
        <taxon>Segatella</taxon>
    </lineage>
</organism>
<evidence type="ECO:0000313" key="2">
    <source>
        <dbReference type="Proteomes" id="UP000004477"/>
    </source>
</evidence>
<comment type="caution">
    <text evidence="1">The sequence shown here is derived from an EMBL/GenBank/DDBJ whole genome shotgun (WGS) entry which is preliminary data.</text>
</comment>
<evidence type="ECO:0000313" key="1">
    <source>
        <dbReference type="EMBL" id="EFB34493.1"/>
    </source>
</evidence>
<keyword evidence="2" id="KW-1185">Reference proteome</keyword>
<dbReference type="PaxDb" id="537011-PREVCOP_05927"/>